<evidence type="ECO:0000256" key="1">
    <source>
        <dbReference type="ARBA" id="ARBA00023125"/>
    </source>
</evidence>
<reference evidence="4 5" key="1">
    <citation type="journal article" date="2023" name="bioRxiv">
        <title>Genome report: Whole genome sequence and annotation of Penstemon davidsonii.</title>
        <authorList>
            <person name="Ostevik K.L."/>
            <person name="Alabady M."/>
            <person name="Zhang M."/>
            <person name="Rausher M.D."/>
        </authorList>
    </citation>
    <scope>NUCLEOTIDE SEQUENCE [LARGE SCALE GENOMIC DNA]</scope>
    <source>
        <strain evidence="4">DNT005</strain>
        <tissue evidence="4">Whole leaf</tissue>
    </source>
</reference>
<proteinExistence type="predicted"/>
<accession>A0ABR0DNI7</accession>
<organism evidence="4 5">
    <name type="scientific">Penstemon davidsonii</name>
    <dbReference type="NCBI Taxonomy" id="160366"/>
    <lineage>
        <taxon>Eukaryota</taxon>
        <taxon>Viridiplantae</taxon>
        <taxon>Streptophyta</taxon>
        <taxon>Embryophyta</taxon>
        <taxon>Tracheophyta</taxon>
        <taxon>Spermatophyta</taxon>
        <taxon>Magnoliopsida</taxon>
        <taxon>eudicotyledons</taxon>
        <taxon>Gunneridae</taxon>
        <taxon>Pentapetalae</taxon>
        <taxon>asterids</taxon>
        <taxon>lamiids</taxon>
        <taxon>Lamiales</taxon>
        <taxon>Plantaginaceae</taxon>
        <taxon>Cheloneae</taxon>
        <taxon>Penstemon</taxon>
    </lineage>
</organism>
<comment type="caution">
    <text evidence="4">The sequence shown here is derived from an EMBL/GenBank/DDBJ whole genome shotgun (WGS) entry which is preliminary data.</text>
</comment>
<dbReference type="InterPro" id="IPR000424">
    <property type="entry name" value="Primosome_PriB/ssb"/>
</dbReference>
<dbReference type="InterPro" id="IPR011344">
    <property type="entry name" value="ssDNA-bd"/>
</dbReference>
<evidence type="ECO:0000313" key="5">
    <source>
        <dbReference type="Proteomes" id="UP001291926"/>
    </source>
</evidence>
<gene>
    <name evidence="4" type="ORF">RD792_001034</name>
</gene>
<dbReference type="InterPro" id="IPR012340">
    <property type="entry name" value="NA-bd_OB-fold"/>
</dbReference>
<dbReference type="PROSITE" id="PS50935">
    <property type="entry name" value="SSB"/>
    <property type="match status" value="1"/>
</dbReference>
<dbReference type="EMBL" id="JAYDYQ010001087">
    <property type="protein sequence ID" value="KAK4490358.1"/>
    <property type="molecule type" value="Genomic_DNA"/>
</dbReference>
<dbReference type="PANTHER" id="PTHR10302">
    <property type="entry name" value="SINGLE-STRANDED DNA-BINDING PROTEIN"/>
    <property type="match status" value="1"/>
</dbReference>
<protein>
    <recommendedName>
        <fullName evidence="6">Protein OSB1, mitochondrial</fullName>
    </recommendedName>
</protein>
<dbReference type="SUPFAM" id="SSF50249">
    <property type="entry name" value="Nucleic acid-binding proteins"/>
    <property type="match status" value="1"/>
</dbReference>
<evidence type="ECO:0008006" key="6">
    <source>
        <dbReference type="Google" id="ProtNLM"/>
    </source>
</evidence>
<evidence type="ECO:0000313" key="4">
    <source>
        <dbReference type="EMBL" id="KAK4490358.1"/>
    </source>
</evidence>
<name>A0ABR0DNI7_9LAMI</name>
<sequence>MGTTLRILLSRLNAAAAASNYSRLFSSSAALIRRPWTYLSDDSELSDGESSVYKRALKLKPPSTVIYNETFHNSVSLIGVIDLPFKEINTARGGFGVHTFLRVRTSTDTCRHFRVMLKFWNEIAEMYVEHLKPNDFVYVSGLLGSYVKANEDGNLIRNHEVIVKEINFVAKDGLSPSFQKFIKFEAGVSAEDIKKKRRDRLHLWQIFFSNPYEWWDDRNNKTKPNSPDFKHKDTGEILYLQENDPPWIKQQLKLQDSRLNGDSPREHKISQHLSSFDYDG</sequence>
<evidence type="ECO:0000256" key="2">
    <source>
        <dbReference type="PROSITE-ProRule" id="PRU00252"/>
    </source>
</evidence>
<dbReference type="Gene3D" id="2.40.50.140">
    <property type="entry name" value="Nucleic acid-binding proteins"/>
    <property type="match status" value="1"/>
</dbReference>
<dbReference type="PANTHER" id="PTHR10302:SF18">
    <property type="entry name" value="PROTEIN OSB1, MITOCHONDRIAL"/>
    <property type="match status" value="1"/>
</dbReference>
<feature type="region of interest" description="Disordered" evidence="3">
    <location>
        <begin position="256"/>
        <end position="280"/>
    </location>
</feature>
<keyword evidence="1 2" id="KW-0238">DNA-binding</keyword>
<evidence type="ECO:0000256" key="3">
    <source>
        <dbReference type="SAM" id="MobiDB-lite"/>
    </source>
</evidence>
<dbReference type="Proteomes" id="UP001291926">
    <property type="component" value="Unassembled WGS sequence"/>
</dbReference>
<keyword evidence="5" id="KW-1185">Reference proteome</keyword>